<sequence>MALLYHNLYNARFPATIFVLLTVLGTLHANTAGAGHYSSSPVYAHFGYSNSSSAASTGSSQLDTSAKDVSNTSLFVLHRQKRTDKEDLCESKCKCEQRPYFLAVECDLNRPQEYTFGTKNFIPPKATSFAVKLAAKAKLRIEADFFKETRVNKILIEGPIDPKSVQIEFRTNASTKSIAPNPEITIRNCHTLVLREYSIGGDIKLKIQNCTTVIFFKNALNSAKFHGEIEDVEDLRIAELAFDEAQGKIDIYRSFIENLYSLQGIFRQIAFYNCTIGNITGKTFNVLEINAIIFDNCRIGVINTNAITEKVWSKNLQITGGYIGVIERKAIDGSGITELILSNNHIDTIQEKAIRVFSINATITNNRILLVDKEWMEVKEWTNFIVSNNTFGKFSLMTLDKRNNKSVKCIFEKNLITLAMPGSLNLTNKNCMIREIAFGHDCKCLKYDNWLEKLTSRDIRSESYCTIKEDLKFCFNRTQLNVLKYENEVCSESSETLDCMKQNNLKFIDGEFIKPQEFERRKINHWYYIIGACIVLVILIIILIIVFAIFTRKRKSIMTREFDENAQSLTNRGRFSKEDRRVIKQTMETVKQNYSHDIYKELDKHVQSLLKEDIDETELVQTIALIVPILHNCENSGDSFVAFTAILGKLLQPADDDLLDPVYAEPQLPDRVIYNQIPEGQTEVEHIYTEPLSVQQPLLTNEYATPADRNEATAVYAEPIGIDKASNLIPPYAAVTPRRTLTDNMHNSLLQQPSTSHNLPDVLNSLSGRKPMTNVQKLAENFSNNPKFHINRSPTTNRRIPQYTIPNKDRTPGPSRPNTRNNPSSLETSSNHSGSSDITVKIDDIDYADA</sequence>
<evidence type="ECO:0000256" key="1">
    <source>
        <dbReference type="SAM" id="MobiDB-lite"/>
    </source>
</evidence>
<evidence type="ECO:0008006" key="6">
    <source>
        <dbReference type="Google" id="ProtNLM"/>
    </source>
</evidence>
<organism evidence="4 5">
    <name type="scientific">Hermetia illucens</name>
    <name type="common">Black soldier fly</name>
    <dbReference type="NCBI Taxonomy" id="343691"/>
    <lineage>
        <taxon>Eukaryota</taxon>
        <taxon>Metazoa</taxon>
        <taxon>Ecdysozoa</taxon>
        <taxon>Arthropoda</taxon>
        <taxon>Hexapoda</taxon>
        <taxon>Insecta</taxon>
        <taxon>Pterygota</taxon>
        <taxon>Neoptera</taxon>
        <taxon>Endopterygota</taxon>
        <taxon>Diptera</taxon>
        <taxon>Brachycera</taxon>
        <taxon>Stratiomyomorpha</taxon>
        <taxon>Stratiomyidae</taxon>
        <taxon>Hermetiinae</taxon>
        <taxon>Hermetia</taxon>
    </lineage>
</organism>
<keyword evidence="2" id="KW-0812">Transmembrane</keyword>
<feature type="compositionally biased region" description="Polar residues" evidence="1">
    <location>
        <begin position="780"/>
        <end position="799"/>
    </location>
</feature>
<protein>
    <recommendedName>
        <fullName evidence="6">Right handed beta helix domain-containing protein</fullName>
    </recommendedName>
</protein>
<dbReference type="InParanoid" id="A0A7R8YZY3"/>
<dbReference type="OMA" id="QEPDQQR"/>
<dbReference type="OrthoDB" id="8185041at2759"/>
<dbReference type="Proteomes" id="UP000594454">
    <property type="component" value="Chromosome 5"/>
</dbReference>
<feature type="chain" id="PRO_5031044505" description="Right handed beta helix domain-containing protein" evidence="3">
    <location>
        <begin position="30"/>
        <end position="850"/>
    </location>
</feature>
<evidence type="ECO:0000256" key="2">
    <source>
        <dbReference type="SAM" id="Phobius"/>
    </source>
</evidence>
<gene>
    <name evidence="4" type="ORF">HERILL_LOCUS13434</name>
</gene>
<evidence type="ECO:0000313" key="4">
    <source>
        <dbReference type="EMBL" id="CAD7090981.1"/>
    </source>
</evidence>
<proteinExistence type="predicted"/>
<keyword evidence="3" id="KW-0732">Signal</keyword>
<evidence type="ECO:0000313" key="5">
    <source>
        <dbReference type="Proteomes" id="UP000594454"/>
    </source>
</evidence>
<feature type="region of interest" description="Disordered" evidence="1">
    <location>
        <begin position="780"/>
        <end position="850"/>
    </location>
</feature>
<feature type="signal peptide" evidence="3">
    <location>
        <begin position="1"/>
        <end position="29"/>
    </location>
</feature>
<feature type="compositionally biased region" description="Polar residues" evidence="1">
    <location>
        <begin position="816"/>
        <end position="838"/>
    </location>
</feature>
<keyword evidence="2" id="KW-0472">Membrane</keyword>
<name>A0A7R8YZY3_HERIL</name>
<accession>A0A7R8YZY3</accession>
<dbReference type="EMBL" id="LR899013">
    <property type="protein sequence ID" value="CAD7090981.1"/>
    <property type="molecule type" value="Genomic_DNA"/>
</dbReference>
<keyword evidence="2" id="KW-1133">Transmembrane helix</keyword>
<reference evidence="4 5" key="1">
    <citation type="submission" date="2020-11" db="EMBL/GenBank/DDBJ databases">
        <authorList>
            <person name="Wallbank WR R."/>
            <person name="Pardo Diaz C."/>
            <person name="Kozak K."/>
            <person name="Martin S."/>
            <person name="Jiggins C."/>
            <person name="Moest M."/>
            <person name="Warren A I."/>
            <person name="Generalovic N T."/>
            <person name="Byers J.R.P. K."/>
            <person name="Montejo-Kovacevich G."/>
            <person name="Yen C E."/>
        </authorList>
    </citation>
    <scope>NUCLEOTIDE SEQUENCE [LARGE SCALE GENOMIC DNA]</scope>
</reference>
<feature type="transmembrane region" description="Helical" evidence="2">
    <location>
        <begin position="526"/>
        <end position="550"/>
    </location>
</feature>
<evidence type="ECO:0000256" key="3">
    <source>
        <dbReference type="SAM" id="SignalP"/>
    </source>
</evidence>
<keyword evidence="5" id="KW-1185">Reference proteome</keyword>
<dbReference type="AlphaFoldDB" id="A0A7R8YZY3"/>